<dbReference type="AlphaFoldDB" id="Q2SKB7"/>
<evidence type="ECO:0000313" key="2">
    <source>
        <dbReference type="Proteomes" id="UP000000238"/>
    </source>
</evidence>
<gene>
    <name evidence="1" type="ordered locus">HCH_02076</name>
</gene>
<reference evidence="1 2" key="1">
    <citation type="journal article" date="2005" name="Nucleic Acids Res.">
        <title>Genomic blueprint of Hahella chejuensis, a marine microbe producing an algicidal agent.</title>
        <authorList>
            <person name="Jeong H."/>
            <person name="Yim J.H."/>
            <person name="Lee C."/>
            <person name="Choi S.-H."/>
            <person name="Park Y.K."/>
            <person name="Yoon S.H."/>
            <person name="Hur C.-G."/>
            <person name="Kang H.-Y."/>
            <person name="Kim D."/>
            <person name="Lee H.H."/>
            <person name="Park K.H."/>
            <person name="Park S.-H."/>
            <person name="Park H.-S."/>
            <person name="Lee H.K."/>
            <person name="Oh T.K."/>
            <person name="Kim J.F."/>
        </authorList>
    </citation>
    <scope>NUCLEOTIDE SEQUENCE [LARGE SCALE GENOMIC DNA]</scope>
    <source>
        <strain evidence="1 2">KCTC 2396</strain>
    </source>
</reference>
<sequence>MEPQAVNTLVDEAESLQESVSGQLKGCIPDELKHLFKDTSLFFQEEILAQWRIQERYDELIDYILYQHEEHGGEDFWKQVLLDLRLKKDEVRAFRMLEGLLPKRLDRVKVCSKNLKKYPDNYLSAANLGVAKGEALKVLYEYAYILENKPADQIDKAKVKKVKGQIEKVLSM</sequence>
<accession>Q2SKB7</accession>
<evidence type="ECO:0000313" key="1">
    <source>
        <dbReference type="EMBL" id="ABC28907.1"/>
    </source>
</evidence>
<dbReference type="STRING" id="349521.HCH_02076"/>
<dbReference type="HOGENOM" id="CLU_1553131_0_0_6"/>
<proteinExistence type="predicted"/>
<dbReference type="KEGG" id="hch:HCH_02076"/>
<keyword evidence="2" id="KW-1185">Reference proteome</keyword>
<organism evidence="1 2">
    <name type="scientific">Hahella chejuensis (strain KCTC 2396)</name>
    <dbReference type="NCBI Taxonomy" id="349521"/>
    <lineage>
        <taxon>Bacteria</taxon>
        <taxon>Pseudomonadati</taxon>
        <taxon>Pseudomonadota</taxon>
        <taxon>Gammaproteobacteria</taxon>
        <taxon>Oceanospirillales</taxon>
        <taxon>Hahellaceae</taxon>
        <taxon>Hahella</taxon>
    </lineage>
</organism>
<dbReference type="Proteomes" id="UP000000238">
    <property type="component" value="Chromosome"/>
</dbReference>
<dbReference type="EMBL" id="CP000155">
    <property type="protein sequence ID" value="ABC28907.1"/>
    <property type="molecule type" value="Genomic_DNA"/>
</dbReference>
<protein>
    <submittedName>
        <fullName evidence="1">Uncharacterized protein</fullName>
    </submittedName>
</protein>
<name>Q2SKB7_HAHCH</name>
<dbReference type="RefSeq" id="WP_011395978.1">
    <property type="nucleotide sequence ID" value="NC_007645.1"/>
</dbReference>